<evidence type="ECO:0000313" key="1">
    <source>
        <dbReference type="EMBL" id="SOQ55248.1"/>
    </source>
</evidence>
<dbReference type="EMBL" id="ODYU01010262">
    <property type="protein sequence ID" value="SOQ55248.1"/>
    <property type="molecule type" value="Genomic_DNA"/>
</dbReference>
<organism evidence="1">
    <name type="scientific">Spodoptera frugiperda</name>
    <name type="common">Fall armyworm</name>
    <dbReference type="NCBI Taxonomy" id="7108"/>
    <lineage>
        <taxon>Eukaryota</taxon>
        <taxon>Metazoa</taxon>
        <taxon>Ecdysozoa</taxon>
        <taxon>Arthropoda</taxon>
        <taxon>Hexapoda</taxon>
        <taxon>Insecta</taxon>
        <taxon>Pterygota</taxon>
        <taxon>Neoptera</taxon>
        <taxon>Endopterygota</taxon>
        <taxon>Lepidoptera</taxon>
        <taxon>Glossata</taxon>
        <taxon>Ditrysia</taxon>
        <taxon>Noctuoidea</taxon>
        <taxon>Noctuidae</taxon>
        <taxon>Amphipyrinae</taxon>
        <taxon>Spodoptera</taxon>
    </lineage>
</organism>
<accession>A0A2H1WQE4</accession>
<gene>
    <name evidence="1" type="ORF">SFRICE_016307</name>
</gene>
<dbReference type="AlphaFoldDB" id="A0A2H1WQE4"/>
<proteinExistence type="predicted"/>
<reference evidence="1" key="1">
    <citation type="submission" date="2016-07" db="EMBL/GenBank/DDBJ databases">
        <authorList>
            <person name="Bretaudeau A."/>
        </authorList>
    </citation>
    <scope>NUCLEOTIDE SEQUENCE</scope>
    <source>
        <strain evidence="1">Rice</strain>
        <tissue evidence="1">Whole body</tissue>
    </source>
</reference>
<name>A0A2H1WQE4_SPOFR</name>
<protein>
    <submittedName>
        <fullName evidence="1">SFRICE_016307</fullName>
    </submittedName>
</protein>
<sequence>MLHQIDVCYPLANHESDIPSHLTQNGRIRYNVTSFMPEGVGRGPHYGILLLTKNHLVPTPDCRAPLGSPQLRIRHQLYWAPSVVLAHVCWYSNTTGSNLYYYYAVPRFDANAIVNCKGVNTMRDYNHFRFH</sequence>